<feature type="region of interest" description="Disordered" evidence="1">
    <location>
        <begin position="130"/>
        <end position="149"/>
    </location>
</feature>
<name>A0A8H4XA03_9HYPO</name>
<reference evidence="2" key="2">
    <citation type="submission" date="2020-05" db="EMBL/GenBank/DDBJ databases">
        <authorList>
            <person name="Kim H.-S."/>
            <person name="Proctor R.H."/>
            <person name="Brown D.W."/>
        </authorList>
    </citation>
    <scope>NUCLEOTIDE SEQUENCE</scope>
    <source>
        <strain evidence="2">NRRL 20472</strain>
    </source>
</reference>
<dbReference type="EMBL" id="JABEXW010000289">
    <property type="protein sequence ID" value="KAF4966469.1"/>
    <property type="molecule type" value="Genomic_DNA"/>
</dbReference>
<dbReference type="AlphaFoldDB" id="A0A8H4XA03"/>
<keyword evidence="3" id="KW-1185">Reference proteome</keyword>
<protein>
    <submittedName>
        <fullName evidence="2">Uncharacterized protein</fullName>
    </submittedName>
</protein>
<comment type="caution">
    <text evidence="2">The sequence shown here is derived from an EMBL/GenBank/DDBJ whole genome shotgun (WGS) entry which is preliminary data.</text>
</comment>
<evidence type="ECO:0000313" key="2">
    <source>
        <dbReference type="EMBL" id="KAF4966469.1"/>
    </source>
</evidence>
<dbReference type="OrthoDB" id="10517346at2759"/>
<accession>A0A8H4XA03</accession>
<feature type="compositionally biased region" description="Pro residues" evidence="1">
    <location>
        <begin position="135"/>
        <end position="145"/>
    </location>
</feature>
<proteinExistence type="predicted"/>
<evidence type="ECO:0000313" key="3">
    <source>
        <dbReference type="Proteomes" id="UP000622797"/>
    </source>
</evidence>
<gene>
    <name evidence="2" type="ORF">FSARC_5852</name>
</gene>
<evidence type="ECO:0000256" key="1">
    <source>
        <dbReference type="SAM" id="MobiDB-lite"/>
    </source>
</evidence>
<dbReference type="Proteomes" id="UP000622797">
    <property type="component" value="Unassembled WGS sequence"/>
</dbReference>
<sequence length="183" mass="20383">MLFDGGRGKRREMAAAGYGIVLNAWDRDSVSETRRRVELSYGTYGALQRWAMRSGTVLMIQPVILLLNPEFPPRTGRDDAPLLQLRAIPCSDRAACTYSWPFSMGREACLPFVISSLALRFQQRAFPFPSTLSRAPPPPPPPSALPLPGLDQGLKASTDFCFPDIWTKLHGEESMRLTCVVRD</sequence>
<organism evidence="2 3">
    <name type="scientific">Fusarium sarcochroum</name>
    <dbReference type="NCBI Taxonomy" id="1208366"/>
    <lineage>
        <taxon>Eukaryota</taxon>
        <taxon>Fungi</taxon>
        <taxon>Dikarya</taxon>
        <taxon>Ascomycota</taxon>
        <taxon>Pezizomycotina</taxon>
        <taxon>Sordariomycetes</taxon>
        <taxon>Hypocreomycetidae</taxon>
        <taxon>Hypocreales</taxon>
        <taxon>Nectriaceae</taxon>
        <taxon>Fusarium</taxon>
        <taxon>Fusarium lateritium species complex</taxon>
    </lineage>
</organism>
<reference evidence="2" key="1">
    <citation type="journal article" date="2020" name="BMC Genomics">
        <title>Correction to: Identification and distribution of gene clusters required for synthesis of sphingolipid metabolism inhibitors in diverse species of the filamentous fungus Fusarium.</title>
        <authorList>
            <person name="Kim H.S."/>
            <person name="Lohmar J.M."/>
            <person name="Busman M."/>
            <person name="Brown D.W."/>
            <person name="Naumann T.A."/>
            <person name="Divon H.H."/>
            <person name="Lysoe E."/>
            <person name="Uhlig S."/>
            <person name="Proctor R.H."/>
        </authorList>
    </citation>
    <scope>NUCLEOTIDE SEQUENCE</scope>
    <source>
        <strain evidence="2">NRRL 20472</strain>
    </source>
</reference>